<keyword evidence="4 11" id="KW-0418">Kinase</keyword>
<evidence type="ECO:0000256" key="2">
    <source>
        <dbReference type="ARBA" id="ARBA00022679"/>
    </source>
</evidence>
<dbReference type="SUPFAM" id="SSF56112">
    <property type="entry name" value="Protein kinase-like (PK-like)"/>
    <property type="match status" value="1"/>
</dbReference>
<dbReference type="InterPro" id="IPR008271">
    <property type="entry name" value="Ser/Thr_kinase_AS"/>
</dbReference>
<proteinExistence type="inferred from homology"/>
<dbReference type="CDD" id="cd05580">
    <property type="entry name" value="STKc_PKA_like"/>
    <property type="match status" value="1"/>
</dbReference>
<dbReference type="InterPro" id="IPR000961">
    <property type="entry name" value="AGC-kinase_C"/>
</dbReference>
<dbReference type="PROSITE" id="PS50011">
    <property type="entry name" value="PROTEIN_KINASE_DOM"/>
    <property type="match status" value="1"/>
</dbReference>
<feature type="domain" description="AGC-kinase C-terminal" evidence="10">
    <location>
        <begin position="289"/>
        <end position="347"/>
    </location>
</feature>
<keyword evidence="12" id="KW-1185">Reference proteome</keyword>
<feature type="binding site" evidence="6">
    <location>
        <position position="63"/>
    </location>
    <ligand>
        <name>ATP</name>
        <dbReference type="ChEBI" id="CHEBI:30616"/>
    </ligand>
</feature>
<dbReference type="AlphaFoldDB" id="A0A836CKK8"/>
<evidence type="ECO:0000313" key="12">
    <source>
        <dbReference type="Proteomes" id="UP000664859"/>
    </source>
</evidence>
<evidence type="ECO:0000259" key="10">
    <source>
        <dbReference type="PROSITE" id="PS51285"/>
    </source>
</evidence>
<dbReference type="InterPro" id="IPR017441">
    <property type="entry name" value="Protein_kinase_ATP_BS"/>
</dbReference>
<keyword evidence="2" id="KW-0808">Transferase</keyword>
<evidence type="ECO:0000256" key="6">
    <source>
        <dbReference type="PROSITE-ProRule" id="PRU10141"/>
    </source>
</evidence>
<evidence type="ECO:0000259" key="9">
    <source>
        <dbReference type="PROSITE" id="PS50011"/>
    </source>
</evidence>
<dbReference type="PANTHER" id="PTHR24353">
    <property type="entry name" value="CYCLIC NUCLEOTIDE-DEPENDENT PROTEIN KINASE"/>
    <property type="match status" value="1"/>
</dbReference>
<sequence>MLRSLRKHLGGKDADDEVSDRTANGNSTSPLRQFELLKTLGTGTFGRVRLVRQLSSGRYYALKISKKSAIIRLKQVEHVKNEVSLLSRIDHPGVVNLVSHFHDDTKLYLVMEYVEGGELFSHLRSAVRFSNTQSMIYAAEIVLTFGYLHSMNIAYRDLKPENLLLTREGRIKVADFGFAKVVETRTWTLCGTPEYLAPEIIQSKGHGKSVDWWALGILIFECLAGYPPFYDDNPVQIYQKILSGRFDMPRSFNSDAKDIVKQLLTEDRTKRLGCTRGGAASVQEHRWFAPLDWAAVRNMKHEAPFLPRVSGNGDTSNFETYPESVDGDSEPPLSAAERALFDDLDRM</sequence>
<dbReference type="Gene3D" id="3.30.200.20">
    <property type="entry name" value="Phosphorylase Kinase, domain 1"/>
    <property type="match status" value="1"/>
</dbReference>
<keyword evidence="5 6" id="KW-0067">ATP-binding</keyword>
<dbReference type="GO" id="GO:0005524">
    <property type="term" value="F:ATP binding"/>
    <property type="evidence" value="ECO:0007669"/>
    <property type="project" value="UniProtKB-UniRule"/>
</dbReference>
<dbReference type="PANTHER" id="PTHR24353:SF37">
    <property type="entry name" value="CAMP-DEPENDENT PROTEIN KINASE CATALYTIC SUBUNIT PRKX"/>
    <property type="match status" value="1"/>
</dbReference>
<dbReference type="SMART" id="SM00133">
    <property type="entry name" value="S_TK_X"/>
    <property type="match status" value="1"/>
</dbReference>
<evidence type="ECO:0000256" key="4">
    <source>
        <dbReference type="ARBA" id="ARBA00022777"/>
    </source>
</evidence>
<dbReference type="Gene3D" id="1.10.510.10">
    <property type="entry name" value="Transferase(Phosphotransferase) domain 1"/>
    <property type="match status" value="1"/>
</dbReference>
<dbReference type="Pfam" id="PF00069">
    <property type="entry name" value="Pkinase"/>
    <property type="match status" value="1"/>
</dbReference>
<comment type="caution">
    <text evidence="11">The sequence shown here is derived from an EMBL/GenBank/DDBJ whole genome shotgun (WGS) entry which is preliminary data.</text>
</comment>
<gene>
    <name evidence="11" type="ORF">JKP88DRAFT_184455</name>
</gene>
<protein>
    <submittedName>
        <fullName evidence="11">Camp-dependent protein kinase catalytic subunit</fullName>
    </submittedName>
</protein>
<dbReference type="PROSITE" id="PS51285">
    <property type="entry name" value="AGC_KINASE_CTER"/>
    <property type="match status" value="1"/>
</dbReference>
<dbReference type="InterPro" id="IPR011009">
    <property type="entry name" value="Kinase-like_dom_sf"/>
</dbReference>
<feature type="region of interest" description="Disordered" evidence="8">
    <location>
        <begin position="308"/>
        <end position="335"/>
    </location>
</feature>
<reference evidence="11" key="1">
    <citation type="submission" date="2021-02" db="EMBL/GenBank/DDBJ databases">
        <title>First Annotated Genome of the Yellow-green Alga Tribonema minus.</title>
        <authorList>
            <person name="Mahan K.M."/>
        </authorList>
    </citation>
    <scope>NUCLEOTIDE SEQUENCE</scope>
    <source>
        <strain evidence="11">UTEX B ZZ1240</strain>
    </source>
</reference>
<dbReference type="FunFam" id="3.30.200.20:FF:000042">
    <property type="entry name" value="Aurora kinase A"/>
    <property type="match status" value="1"/>
</dbReference>
<evidence type="ECO:0000256" key="7">
    <source>
        <dbReference type="RuleBase" id="RU000304"/>
    </source>
</evidence>
<evidence type="ECO:0000256" key="3">
    <source>
        <dbReference type="ARBA" id="ARBA00022741"/>
    </source>
</evidence>
<keyword evidence="3 6" id="KW-0547">Nucleotide-binding</keyword>
<comment type="similarity">
    <text evidence="7">Belongs to the protein kinase superfamily.</text>
</comment>
<evidence type="ECO:0000256" key="5">
    <source>
        <dbReference type="ARBA" id="ARBA00022840"/>
    </source>
</evidence>
<keyword evidence="1 7" id="KW-0723">Serine/threonine-protein kinase</keyword>
<dbReference type="GO" id="GO:0005952">
    <property type="term" value="C:cAMP-dependent protein kinase complex"/>
    <property type="evidence" value="ECO:0007669"/>
    <property type="project" value="TreeGrafter"/>
</dbReference>
<evidence type="ECO:0000256" key="8">
    <source>
        <dbReference type="SAM" id="MobiDB-lite"/>
    </source>
</evidence>
<dbReference type="PROSITE" id="PS00107">
    <property type="entry name" value="PROTEIN_KINASE_ATP"/>
    <property type="match status" value="1"/>
</dbReference>
<feature type="region of interest" description="Disordered" evidence="8">
    <location>
        <begin position="1"/>
        <end position="27"/>
    </location>
</feature>
<dbReference type="EMBL" id="JAFCMP010000046">
    <property type="protein sequence ID" value="KAG5189687.1"/>
    <property type="molecule type" value="Genomic_DNA"/>
</dbReference>
<name>A0A836CKK8_9STRA</name>
<dbReference type="GO" id="GO:0005829">
    <property type="term" value="C:cytosol"/>
    <property type="evidence" value="ECO:0007669"/>
    <property type="project" value="TreeGrafter"/>
</dbReference>
<dbReference type="Proteomes" id="UP000664859">
    <property type="component" value="Unassembled WGS sequence"/>
</dbReference>
<dbReference type="InterPro" id="IPR000719">
    <property type="entry name" value="Prot_kinase_dom"/>
</dbReference>
<accession>A0A836CKK8</accession>
<dbReference type="SMART" id="SM00220">
    <property type="entry name" value="S_TKc"/>
    <property type="match status" value="1"/>
</dbReference>
<evidence type="ECO:0000256" key="1">
    <source>
        <dbReference type="ARBA" id="ARBA00022527"/>
    </source>
</evidence>
<dbReference type="OrthoDB" id="63267at2759"/>
<evidence type="ECO:0000313" key="11">
    <source>
        <dbReference type="EMBL" id="KAG5189687.1"/>
    </source>
</evidence>
<organism evidence="11 12">
    <name type="scientific">Tribonema minus</name>
    <dbReference type="NCBI Taxonomy" id="303371"/>
    <lineage>
        <taxon>Eukaryota</taxon>
        <taxon>Sar</taxon>
        <taxon>Stramenopiles</taxon>
        <taxon>Ochrophyta</taxon>
        <taxon>PX clade</taxon>
        <taxon>Xanthophyceae</taxon>
        <taxon>Tribonematales</taxon>
        <taxon>Tribonemataceae</taxon>
        <taxon>Tribonema</taxon>
    </lineage>
</organism>
<dbReference type="PROSITE" id="PS00108">
    <property type="entry name" value="PROTEIN_KINASE_ST"/>
    <property type="match status" value="1"/>
</dbReference>
<dbReference type="GO" id="GO:0004691">
    <property type="term" value="F:cAMP-dependent protein kinase activity"/>
    <property type="evidence" value="ECO:0007669"/>
    <property type="project" value="TreeGrafter"/>
</dbReference>
<dbReference type="FunFam" id="1.10.510.10:FF:000005">
    <property type="entry name" value="cAMP-dependent protein kinase catalytic subunit alpha"/>
    <property type="match status" value="1"/>
</dbReference>
<feature type="domain" description="Protein kinase" evidence="9">
    <location>
        <begin position="34"/>
        <end position="288"/>
    </location>
</feature>
<dbReference type="GO" id="GO:0009653">
    <property type="term" value="P:anatomical structure morphogenesis"/>
    <property type="evidence" value="ECO:0007669"/>
    <property type="project" value="UniProtKB-ARBA"/>
</dbReference>